<dbReference type="EMBL" id="BMJQ01000006">
    <property type="protein sequence ID" value="GGF18727.1"/>
    <property type="molecule type" value="Genomic_DNA"/>
</dbReference>
<dbReference type="Proteomes" id="UP000646365">
    <property type="component" value="Unassembled WGS sequence"/>
</dbReference>
<sequence>MIALALGFGGAAASAGEIKIGMVTPITGPAAESGKYAQIGAKMAIDEINAAGGVNGNTLSLVVEDDQTTNPGAVAAFSRLATQADIPVFLGSIRSTQVDAMSPDILKLGKPVFIGGTAPQLTHQGNPWLFRCRPNDSYSARVIADFGVDTLGLKKWAIVHSTDAFGSGGMNALTAALKSHGLEPALVQGYPNQSADFSAVVLAVKSSGADIIGSYFTFENDLGIFAKQLRQFGVQAKWVGSPSITTATALKLAGPTLNGTYGIADFAADSSPEAKAFNAKYESIAKVPADNFGSWTFDAVHIAAKAMTDAKSTDPAKVRDAILAIKGYKGAEGTYNFDQNGDGLHGYNIVQNQNGKISFTKHVDYTD</sequence>
<dbReference type="SUPFAM" id="SSF53822">
    <property type="entry name" value="Periplasmic binding protein-like I"/>
    <property type="match status" value="1"/>
</dbReference>
<reference evidence="6" key="1">
    <citation type="journal article" date="2014" name="Int. J. Syst. Evol. Microbiol.">
        <title>Complete genome sequence of Corynebacterium casei LMG S-19264T (=DSM 44701T), isolated from a smear-ripened cheese.</title>
        <authorList>
            <consortium name="US DOE Joint Genome Institute (JGI-PGF)"/>
            <person name="Walter F."/>
            <person name="Albersmeier A."/>
            <person name="Kalinowski J."/>
            <person name="Ruckert C."/>
        </authorList>
    </citation>
    <scope>NUCLEOTIDE SEQUENCE</scope>
    <source>
        <strain evidence="6">CGMCC 1.15725</strain>
    </source>
</reference>
<protein>
    <submittedName>
        <fullName evidence="6">Amino acid ABC transporter substrate-binding protein</fullName>
    </submittedName>
</protein>
<evidence type="ECO:0000313" key="6">
    <source>
        <dbReference type="EMBL" id="GGF18727.1"/>
    </source>
</evidence>
<keyword evidence="4" id="KW-0029">Amino-acid transport</keyword>
<keyword evidence="2" id="KW-0813">Transport</keyword>
<dbReference type="InterPro" id="IPR000709">
    <property type="entry name" value="Leu_Ile_Val-bd"/>
</dbReference>
<dbReference type="PRINTS" id="PR00337">
    <property type="entry name" value="LEUILEVALBP"/>
</dbReference>
<dbReference type="PANTHER" id="PTHR30483:SF6">
    <property type="entry name" value="PERIPLASMIC BINDING PROTEIN OF ABC TRANSPORTER FOR NATURAL AMINO ACIDS"/>
    <property type="match status" value="1"/>
</dbReference>
<gene>
    <name evidence="6" type="ORF">GCM10011611_25750</name>
</gene>
<dbReference type="InterPro" id="IPR028081">
    <property type="entry name" value="Leu-bd"/>
</dbReference>
<evidence type="ECO:0000256" key="2">
    <source>
        <dbReference type="ARBA" id="ARBA00022448"/>
    </source>
</evidence>
<dbReference type="Gene3D" id="3.40.50.2300">
    <property type="match status" value="2"/>
</dbReference>
<dbReference type="PANTHER" id="PTHR30483">
    <property type="entry name" value="LEUCINE-SPECIFIC-BINDING PROTEIN"/>
    <property type="match status" value="1"/>
</dbReference>
<comment type="similarity">
    <text evidence="1">Belongs to the leucine-binding protein family.</text>
</comment>
<name>A0A8J2YTA2_9PROT</name>
<organism evidence="6 7">
    <name type="scientific">Aliidongia dinghuensis</name>
    <dbReference type="NCBI Taxonomy" id="1867774"/>
    <lineage>
        <taxon>Bacteria</taxon>
        <taxon>Pseudomonadati</taxon>
        <taxon>Pseudomonadota</taxon>
        <taxon>Alphaproteobacteria</taxon>
        <taxon>Rhodospirillales</taxon>
        <taxon>Dongiaceae</taxon>
        <taxon>Aliidongia</taxon>
    </lineage>
</organism>
<dbReference type="GO" id="GO:0006865">
    <property type="term" value="P:amino acid transport"/>
    <property type="evidence" value="ECO:0007669"/>
    <property type="project" value="UniProtKB-KW"/>
</dbReference>
<proteinExistence type="inferred from homology"/>
<accession>A0A8J2YTA2</accession>
<keyword evidence="7" id="KW-1185">Reference proteome</keyword>
<dbReference type="InterPro" id="IPR028082">
    <property type="entry name" value="Peripla_BP_I"/>
</dbReference>
<comment type="caution">
    <text evidence="6">The sequence shown here is derived from an EMBL/GenBank/DDBJ whole genome shotgun (WGS) entry which is preliminary data.</text>
</comment>
<evidence type="ECO:0000256" key="1">
    <source>
        <dbReference type="ARBA" id="ARBA00010062"/>
    </source>
</evidence>
<reference evidence="6" key="2">
    <citation type="submission" date="2020-09" db="EMBL/GenBank/DDBJ databases">
        <authorList>
            <person name="Sun Q."/>
            <person name="Zhou Y."/>
        </authorList>
    </citation>
    <scope>NUCLEOTIDE SEQUENCE</scope>
    <source>
        <strain evidence="6">CGMCC 1.15725</strain>
    </source>
</reference>
<dbReference type="CDD" id="cd19986">
    <property type="entry name" value="PBP1_ABC_HAAT-like"/>
    <property type="match status" value="1"/>
</dbReference>
<keyword evidence="3" id="KW-0732">Signal</keyword>
<dbReference type="InterPro" id="IPR051010">
    <property type="entry name" value="BCAA_transport"/>
</dbReference>
<dbReference type="AlphaFoldDB" id="A0A8J2YTA2"/>
<evidence type="ECO:0000313" key="7">
    <source>
        <dbReference type="Proteomes" id="UP000646365"/>
    </source>
</evidence>
<dbReference type="Pfam" id="PF13458">
    <property type="entry name" value="Peripla_BP_6"/>
    <property type="match status" value="1"/>
</dbReference>
<evidence type="ECO:0000256" key="3">
    <source>
        <dbReference type="ARBA" id="ARBA00022729"/>
    </source>
</evidence>
<evidence type="ECO:0000256" key="4">
    <source>
        <dbReference type="ARBA" id="ARBA00022970"/>
    </source>
</evidence>
<feature type="domain" description="Leucine-binding protein" evidence="5">
    <location>
        <begin position="17"/>
        <end position="354"/>
    </location>
</feature>
<evidence type="ECO:0000259" key="5">
    <source>
        <dbReference type="Pfam" id="PF13458"/>
    </source>
</evidence>